<sequence>MGETASGGQEQDYVRPSGLLPMLAPNEQVAVAPEADFNDYPARQVLYKIMRSWVSVKHF</sequence>
<protein>
    <submittedName>
        <fullName evidence="1">Uncharacterized protein</fullName>
    </submittedName>
</protein>
<keyword evidence="2" id="KW-1185">Reference proteome</keyword>
<reference evidence="1" key="1">
    <citation type="journal article" date="2023" name="Genome Biol. Evol.">
        <title>Long-read-based Genome Assembly of Drosophila gunungcola Reveals Fewer Chemosensory Genes in Flower-breeding Species.</title>
        <authorList>
            <person name="Negi A."/>
            <person name="Liao B.Y."/>
            <person name="Yeh S.D."/>
        </authorList>
    </citation>
    <scope>NUCLEOTIDE SEQUENCE</scope>
    <source>
        <strain evidence="1">Sukarami</strain>
    </source>
</reference>
<dbReference type="Proteomes" id="UP001059596">
    <property type="component" value="Chromosome 3R"/>
</dbReference>
<accession>A0A9Q0BW20</accession>
<gene>
    <name evidence="1" type="ORF">M5D96_002195</name>
</gene>
<proteinExistence type="predicted"/>
<dbReference type="AlphaFoldDB" id="A0A9Q0BW20"/>
<name>A0A9Q0BW20_9MUSC</name>
<comment type="caution">
    <text evidence="1">The sequence shown here is derived from an EMBL/GenBank/DDBJ whole genome shotgun (WGS) entry which is preliminary data.</text>
</comment>
<organism evidence="1 2">
    <name type="scientific">Drosophila gunungcola</name>
    <name type="common">fruit fly</name>
    <dbReference type="NCBI Taxonomy" id="103775"/>
    <lineage>
        <taxon>Eukaryota</taxon>
        <taxon>Metazoa</taxon>
        <taxon>Ecdysozoa</taxon>
        <taxon>Arthropoda</taxon>
        <taxon>Hexapoda</taxon>
        <taxon>Insecta</taxon>
        <taxon>Pterygota</taxon>
        <taxon>Neoptera</taxon>
        <taxon>Endopterygota</taxon>
        <taxon>Diptera</taxon>
        <taxon>Brachycera</taxon>
        <taxon>Muscomorpha</taxon>
        <taxon>Ephydroidea</taxon>
        <taxon>Drosophilidae</taxon>
        <taxon>Drosophila</taxon>
        <taxon>Sophophora</taxon>
    </lineage>
</organism>
<evidence type="ECO:0000313" key="1">
    <source>
        <dbReference type="EMBL" id="KAI8045995.1"/>
    </source>
</evidence>
<evidence type="ECO:0000313" key="2">
    <source>
        <dbReference type="Proteomes" id="UP001059596"/>
    </source>
</evidence>
<dbReference type="EMBL" id="JAMKOV010000001">
    <property type="protein sequence ID" value="KAI8045995.1"/>
    <property type="molecule type" value="Genomic_DNA"/>
</dbReference>